<dbReference type="EMBL" id="CAKOFQ010007510">
    <property type="protein sequence ID" value="CAH2002750.1"/>
    <property type="molecule type" value="Genomic_DNA"/>
</dbReference>
<sequence>MSQPSVANYFNTRKRSAIEDTKINRAKKVLLLDSNNFSSASKNGLDTPKKVELVEKNEGLFSTHSDKLQEKKEGIVKSCNKIVTKPSSERPKLVPKKRATPRSKSATITTSKNIQELLNNMKSKLDNKASDVPIDLPETTAIADKIDKQIDEIERQVTPPNSPIKKINALDKVKDKPDGPSLKEIRRKMTRSARLAELRASISRFQEGDKKLKEIEKRTEQIPESPKLQKFRTIELEVATSPKKVFSPEKCYLSPKKDTSARRNLLQQFTPTKMLFQLLQILLLSKSFKKSLNQHSHCHTSIDTWQKYSGQ</sequence>
<name>A0A9P0LT99_ACAOB</name>
<dbReference type="Proteomes" id="UP001152888">
    <property type="component" value="Unassembled WGS sequence"/>
</dbReference>
<dbReference type="AlphaFoldDB" id="A0A9P0LT99"/>
<accession>A0A9P0LT99</accession>
<evidence type="ECO:0000313" key="3">
    <source>
        <dbReference type="Proteomes" id="UP001152888"/>
    </source>
</evidence>
<keyword evidence="3" id="KW-1185">Reference proteome</keyword>
<protein>
    <submittedName>
        <fullName evidence="2">Uncharacterized protein</fullName>
    </submittedName>
</protein>
<evidence type="ECO:0000313" key="2">
    <source>
        <dbReference type="EMBL" id="CAH2002750.1"/>
    </source>
</evidence>
<gene>
    <name evidence="2" type="ORF">ACAOBT_LOCUS26964</name>
</gene>
<dbReference type="OrthoDB" id="341730at2759"/>
<feature type="region of interest" description="Disordered" evidence="1">
    <location>
        <begin position="85"/>
        <end position="108"/>
    </location>
</feature>
<organism evidence="2 3">
    <name type="scientific">Acanthoscelides obtectus</name>
    <name type="common">Bean weevil</name>
    <name type="synonym">Bruchus obtectus</name>
    <dbReference type="NCBI Taxonomy" id="200917"/>
    <lineage>
        <taxon>Eukaryota</taxon>
        <taxon>Metazoa</taxon>
        <taxon>Ecdysozoa</taxon>
        <taxon>Arthropoda</taxon>
        <taxon>Hexapoda</taxon>
        <taxon>Insecta</taxon>
        <taxon>Pterygota</taxon>
        <taxon>Neoptera</taxon>
        <taxon>Endopterygota</taxon>
        <taxon>Coleoptera</taxon>
        <taxon>Polyphaga</taxon>
        <taxon>Cucujiformia</taxon>
        <taxon>Chrysomeloidea</taxon>
        <taxon>Chrysomelidae</taxon>
        <taxon>Bruchinae</taxon>
        <taxon>Bruchini</taxon>
        <taxon>Acanthoscelides</taxon>
    </lineage>
</organism>
<proteinExistence type="predicted"/>
<evidence type="ECO:0000256" key="1">
    <source>
        <dbReference type="SAM" id="MobiDB-lite"/>
    </source>
</evidence>
<reference evidence="2" key="1">
    <citation type="submission" date="2022-03" db="EMBL/GenBank/DDBJ databases">
        <authorList>
            <person name="Sayadi A."/>
        </authorList>
    </citation>
    <scope>NUCLEOTIDE SEQUENCE</scope>
</reference>
<comment type="caution">
    <text evidence="2">The sequence shown here is derived from an EMBL/GenBank/DDBJ whole genome shotgun (WGS) entry which is preliminary data.</text>
</comment>